<feature type="transmembrane region" description="Helical" evidence="4">
    <location>
        <begin position="368"/>
        <end position="385"/>
    </location>
</feature>
<proteinExistence type="predicted"/>
<dbReference type="CDD" id="cd01949">
    <property type="entry name" value="GGDEF"/>
    <property type="match status" value="1"/>
</dbReference>
<keyword evidence="4" id="KW-1133">Transmembrane helix</keyword>
<dbReference type="OrthoDB" id="5289013at2"/>
<feature type="transmembrane region" description="Helical" evidence="4">
    <location>
        <begin position="250"/>
        <end position="269"/>
    </location>
</feature>
<sequence length="616" mass="69159">MTRKLFHWVVLIVALGQASTLSAETIMLDGRVTQFPLGAHIEYLEDVAGILSTDQVRQMRTGWEHSERDVLSFGYSASTYWIRFGLTHSGTGTMPYLLEVAYPVLDHVDVHIFQGDEQIAHYSMGDRVPYSQRPVDHPNYIAPLHVEPNRTTEVYLRIQSSSSIQVPLALYHDLSLVETNFDRGVTQALFYGAMLVMVLYNLLIFFTTRDISYLYYVMSVVSISTLLAGIEGLTFKYIWPDSTWLNDSSLVVALSGMVFFSALFFRSFLAIPRTRPFLGNLLLMFAMLSAVTAVGAFVLPYRLMMLVTIVLAICAILTAFSAGIIRWRDGFHAARYLNVAWSCMLVAGLLLALNKLGFLPRNSFTENVVQIGAGFQTLLLSFALAHRMTYERDMREKAQQESAAAQQNLLQQQVRANEDLDHMVRRRTEELEQANIKLKEIGSTDGLTNLLNRRAFEEIFLVEYKRAYRGKSPLAILMIDLDHFKKINDTYGHPFGDLCLIKAASLIQGSIRRPPDVAARYGGEEFIVMLPDTDVKGAVCVAGNILKDLSGTEIRDGALVTAITASIGVTAAIPDSQSNRDKLLKDADQNLYTAKEKGRNRVEWQAIQLINEHQQD</sequence>
<dbReference type="InterPro" id="IPR050469">
    <property type="entry name" value="Diguanylate_Cyclase"/>
</dbReference>
<evidence type="ECO:0000256" key="5">
    <source>
        <dbReference type="SAM" id="SignalP"/>
    </source>
</evidence>
<dbReference type="InterPro" id="IPR043128">
    <property type="entry name" value="Rev_trsase/Diguanyl_cyclase"/>
</dbReference>
<dbReference type="PANTHER" id="PTHR45138:SF9">
    <property type="entry name" value="DIGUANYLATE CYCLASE DGCM-RELATED"/>
    <property type="match status" value="1"/>
</dbReference>
<comment type="catalytic activity">
    <reaction evidence="3">
        <text>2 GTP = 3',3'-c-di-GMP + 2 diphosphate</text>
        <dbReference type="Rhea" id="RHEA:24898"/>
        <dbReference type="ChEBI" id="CHEBI:33019"/>
        <dbReference type="ChEBI" id="CHEBI:37565"/>
        <dbReference type="ChEBI" id="CHEBI:58805"/>
        <dbReference type="EC" id="2.7.7.65"/>
    </reaction>
</comment>
<dbReference type="GO" id="GO:0043709">
    <property type="term" value="P:cell adhesion involved in single-species biofilm formation"/>
    <property type="evidence" value="ECO:0007669"/>
    <property type="project" value="TreeGrafter"/>
</dbReference>
<evidence type="ECO:0000256" key="4">
    <source>
        <dbReference type="SAM" id="Phobius"/>
    </source>
</evidence>
<dbReference type="InterPro" id="IPR011623">
    <property type="entry name" value="7TMR_DISM_rcpt_extracell_dom1"/>
</dbReference>
<feature type="transmembrane region" description="Helical" evidence="4">
    <location>
        <begin position="337"/>
        <end position="356"/>
    </location>
</feature>
<dbReference type="InterPro" id="IPR029787">
    <property type="entry name" value="Nucleotide_cyclase"/>
</dbReference>
<dbReference type="Proteomes" id="UP000298049">
    <property type="component" value="Chromosome"/>
</dbReference>
<feature type="transmembrane region" description="Helical" evidence="4">
    <location>
        <begin position="305"/>
        <end position="325"/>
    </location>
</feature>
<dbReference type="EMBL" id="CP031093">
    <property type="protein sequence ID" value="QCF25408.1"/>
    <property type="molecule type" value="Genomic_DNA"/>
</dbReference>
<gene>
    <name evidence="7" type="ORF">soil367_05385</name>
</gene>
<evidence type="ECO:0000256" key="3">
    <source>
        <dbReference type="ARBA" id="ARBA00034247"/>
    </source>
</evidence>
<keyword evidence="4" id="KW-0472">Membrane</keyword>
<feature type="chain" id="PRO_5020664913" description="diguanylate cyclase" evidence="5">
    <location>
        <begin position="24"/>
        <end position="616"/>
    </location>
</feature>
<evidence type="ECO:0000313" key="7">
    <source>
        <dbReference type="EMBL" id="QCF25408.1"/>
    </source>
</evidence>
<evidence type="ECO:0000256" key="1">
    <source>
        <dbReference type="ARBA" id="ARBA00001946"/>
    </source>
</evidence>
<reference evidence="7 8" key="1">
    <citation type="submission" date="2018-07" db="EMBL/GenBank/DDBJ databases">
        <title>Marsedoiliclastica nanhaica gen. nov. sp. nov., a novel marine hydrocarbonoclastic bacterium isolated from an in-situ enriched hydrocarbon-degrading consortium in deep-sea sediment.</title>
        <authorList>
            <person name="Dong C."/>
            <person name="Ma T."/>
            <person name="Liu R."/>
            <person name="Shao Z."/>
        </authorList>
    </citation>
    <scope>NUCLEOTIDE SEQUENCE [LARGE SCALE GENOMIC DNA]</scope>
    <source>
        <strain evidence="8">soil36-7</strain>
    </source>
</reference>
<dbReference type="AlphaFoldDB" id="A0A4P7XES1"/>
<dbReference type="InterPro" id="IPR011622">
    <property type="entry name" value="7TMR_DISM_rcpt_extracell_dom2"/>
</dbReference>
<dbReference type="Pfam" id="PF07696">
    <property type="entry name" value="7TMR-DISMED2"/>
    <property type="match status" value="1"/>
</dbReference>
<dbReference type="PANTHER" id="PTHR45138">
    <property type="entry name" value="REGULATORY COMPONENTS OF SENSORY TRANSDUCTION SYSTEM"/>
    <property type="match status" value="1"/>
</dbReference>
<keyword evidence="8" id="KW-1185">Reference proteome</keyword>
<dbReference type="GO" id="GO:0005886">
    <property type="term" value="C:plasma membrane"/>
    <property type="evidence" value="ECO:0007669"/>
    <property type="project" value="TreeGrafter"/>
</dbReference>
<feature type="signal peptide" evidence="5">
    <location>
        <begin position="1"/>
        <end position="23"/>
    </location>
</feature>
<dbReference type="GO" id="GO:0052621">
    <property type="term" value="F:diguanylate cyclase activity"/>
    <property type="evidence" value="ECO:0007669"/>
    <property type="project" value="UniProtKB-EC"/>
</dbReference>
<evidence type="ECO:0000259" key="6">
    <source>
        <dbReference type="PROSITE" id="PS50887"/>
    </source>
</evidence>
<dbReference type="SUPFAM" id="SSF55073">
    <property type="entry name" value="Nucleotide cyclase"/>
    <property type="match status" value="1"/>
</dbReference>
<evidence type="ECO:0000313" key="8">
    <source>
        <dbReference type="Proteomes" id="UP000298049"/>
    </source>
</evidence>
<feature type="transmembrane region" description="Helical" evidence="4">
    <location>
        <begin position="281"/>
        <end position="299"/>
    </location>
</feature>
<dbReference type="PROSITE" id="PS50887">
    <property type="entry name" value="GGDEF"/>
    <property type="match status" value="1"/>
</dbReference>
<dbReference type="Pfam" id="PF00990">
    <property type="entry name" value="GGDEF"/>
    <property type="match status" value="1"/>
</dbReference>
<dbReference type="FunFam" id="3.30.70.270:FF:000001">
    <property type="entry name" value="Diguanylate cyclase domain protein"/>
    <property type="match status" value="1"/>
</dbReference>
<dbReference type="NCBIfam" id="TIGR00254">
    <property type="entry name" value="GGDEF"/>
    <property type="match status" value="1"/>
</dbReference>
<accession>A0A4P7XES1</accession>
<feature type="transmembrane region" description="Helical" evidence="4">
    <location>
        <begin position="213"/>
        <end position="230"/>
    </location>
</feature>
<dbReference type="Gene3D" id="2.60.40.2380">
    <property type="match status" value="1"/>
</dbReference>
<dbReference type="RefSeq" id="WP_136547648.1">
    <property type="nucleotide sequence ID" value="NZ_CP031093.1"/>
</dbReference>
<dbReference type="Gene3D" id="3.30.70.270">
    <property type="match status" value="1"/>
</dbReference>
<dbReference type="GO" id="GO:1902201">
    <property type="term" value="P:negative regulation of bacterial-type flagellum-dependent cell motility"/>
    <property type="evidence" value="ECO:0007669"/>
    <property type="project" value="TreeGrafter"/>
</dbReference>
<evidence type="ECO:0000256" key="2">
    <source>
        <dbReference type="ARBA" id="ARBA00012528"/>
    </source>
</evidence>
<feature type="transmembrane region" description="Helical" evidence="4">
    <location>
        <begin position="188"/>
        <end position="206"/>
    </location>
</feature>
<name>A0A4P7XES1_9ALTE</name>
<dbReference type="Pfam" id="PF07695">
    <property type="entry name" value="7TMR-DISM_7TM"/>
    <property type="match status" value="1"/>
</dbReference>
<dbReference type="SMART" id="SM00267">
    <property type="entry name" value="GGDEF"/>
    <property type="match status" value="1"/>
</dbReference>
<protein>
    <recommendedName>
        <fullName evidence="2">diguanylate cyclase</fullName>
        <ecNumber evidence="2">2.7.7.65</ecNumber>
    </recommendedName>
</protein>
<keyword evidence="5" id="KW-0732">Signal</keyword>
<organism evidence="7 8">
    <name type="scientific">Hydrocarboniclastica marina</name>
    <dbReference type="NCBI Taxonomy" id="2259620"/>
    <lineage>
        <taxon>Bacteria</taxon>
        <taxon>Pseudomonadati</taxon>
        <taxon>Pseudomonadota</taxon>
        <taxon>Gammaproteobacteria</taxon>
        <taxon>Alteromonadales</taxon>
        <taxon>Alteromonadaceae</taxon>
        <taxon>Hydrocarboniclastica</taxon>
    </lineage>
</organism>
<comment type="cofactor">
    <cofactor evidence="1">
        <name>Mg(2+)</name>
        <dbReference type="ChEBI" id="CHEBI:18420"/>
    </cofactor>
</comment>
<keyword evidence="4" id="KW-0812">Transmembrane</keyword>
<dbReference type="EC" id="2.7.7.65" evidence="2"/>
<dbReference type="KEGG" id="hmi:soil367_05385"/>
<feature type="domain" description="GGDEF" evidence="6">
    <location>
        <begin position="472"/>
        <end position="607"/>
    </location>
</feature>
<dbReference type="InterPro" id="IPR000160">
    <property type="entry name" value="GGDEF_dom"/>
</dbReference>